<dbReference type="Proteomes" id="UP001153292">
    <property type="component" value="Chromosome 2"/>
</dbReference>
<sequence>MTLVPQRTRPYIEGNHIPAPTGWRSTRCWLCILNKKTARPAYKCNGNLCILGCFRVYHKPPST</sequence>
<accession>A0ABN8B2J6</accession>
<name>A0ABN8B2J6_CHISP</name>
<organism evidence="1 2">
    <name type="scientific">Chilo suppressalis</name>
    <name type="common">Asiatic rice borer moth</name>
    <dbReference type="NCBI Taxonomy" id="168631"/>
    <lineage>
        <taxon>Eukaryota</taxon>
        <taxon>Metazoa</taxon>
        <taxon>Ecdysozoa</taxon>
        <taxon>Arthropoda</taxon>
        <taxon>Hexapoda</taxon>
        <taxon>Insecta</taxon>
        <taxon>Pterygota</taxon>
        <taxon>Neoptera</taxon>
        <taxon>Endopterygota</taxon>
        <taxon>Lepidoptera</taxon>
        <taxon>Glossata</taxon>
        <taxon>Ditrysia</taxon>
        <taxon>Pyraloidea</taxon>
        <taxon>Crambidae</taxon>
        <taxon>Crambinae</taxon>
        <taxon>Chilo</taxon>
    </lineage>
</organism>
<keyword evidence="2" id="KW-1185">Reference proteome</keyword>
<proteinExistence type="predicted"/>
<evidence type="ECO:0000313" key="1">
    <source>
        <dbReference type="EMBL" id="CAH0402132.1"/>
    </source>
</evidence>
<reference evidence="1" key="1">
    <citation type="submission" date="2021-12" db="EMBL/GenBank/DDBJ databases">
        <authorList>
            <person name="King R."/>
        </authorList>
    </citation>
    <scope>NUCLEOTIDE SEQUENCE</scope>
</reference>
<evidence type="ECO:0008006" key="3">
    <source>
        <dbReference type="Google" id="ProtNLM"/>
    </source>
</evidence>
<protein>
    <recommendedName>
        <fullName evidence="3">PiggyBac transposable element-derived protein 4 C-terminal zinc-ribbon domain-containing protein</fullName>
    </recommendedName>
</protein>
<dbReference type="EMBL" id="OU963895">
    <property type="protein sequence ID" value="CAH0402132.1"/>
    <property type="molecule type" value="Genomic_DNA"/>
</dbReference>
<gene>
    <name evidence="1" type="ORF">CHILSU_LOCUS5370</name>
</gene>
<evidence type="ECO:0000313" key="2">
    <source>
        <dbReference type="Proteomes" id="UP001153292"/>
    </source>
</evidence>